<keyword evidence="2" id="KW-1185">Reference proteome</keyword>
<dbReference type="InterPro" id="IPR046736">
    <property type="entry name" value="DUF6628"/>
</dbReference>
<evidence type="ECO:0000313" key="2">
    <source>
        <dbReference type="Proteomes" id="UP000318681"/>
    </source>
</evidence>
<dbReference type="EMBL" id="VNIM01000056">
    <property type="protein sequence ID" value="TVV72818.1"/>
    <property type="molecule type" value="Genomic_DNA"/>
</dbReference>
<sequence length="147" mass="15943">MPQQDHDIAEILPEAAPTCPNRQLLLFAIRRVAACGLNDAHATHAFFITFGRSFRRPLVLLRALMAEVSRVSRTKVMVAPCCCPRLTGAEANLLAIIADSNDRPRDSHDRLSAMLGVRDCLGALSSAQALALAFEDCGKPLTARFGD</sequence>
<organism evidence="1 2">
    <name type="scientific">Alterirhizorhabdus solaris</name>
    <dbReference type="NCBI Taxonomy" id="2529389"/>
    <lineage>
        <taxon>Bacteria</taxon>
        <taxon>Pseudomonadati</taxon>
        <taxon>Pseudomonadota</taxon>
        <taxon>Alphaproteobacteria</taxon>
        <taxon>Sphingomonadales</taxon>
        <taxon>Rhizorhabdaceae</taxon>
        <taxon>Alterirhizorhabdus</taxon>
    </lineage>
</organism>
<evidence type="ECO:0000313" key="1">
    <source>
        <dbReference type="EMBL" id="TVV72818.1"/>
    </source>
</evidence>
<name>A0A558R0F0_9SPHN</name>
<dbReference type="OrthoDB" id="7410293at2"/>
<protein>
    <submittedName>
        <fullName evidence="1">Uncharacterized protein</fullName>
    </submittedName>
</protein>
<accession>A0A558R0F0</accession>
<reference evidence="1 2" key="1">
    <citation type="submission" date="2019-07" db="EMBL/GenBank/DDBJ databases">
        <title>Sphingomonas solaris sp. nov., isolated from a solar panel from Boston, Massachusetts.</title>
        <authorList>
            <person name="Tanner K."/>
            <person name="Pascual J."/>
            <person name="Mancuso C."/>
            <person name="Pereto J."/>
            <person name="Khalil A."/>
            <person name="Vilanova C."/>
        </authorList>
    </citation>
    <scope>NUCLEOTIDE SEQUENCE [LARGE SCALE GENOMIC DNA]</scope>
    <source>
        <strain evidence="1 2">R4DWN</strain>
    </source>
</reference>
<proteinExistence type="predicted"/>
<dbReference type="Proteomes" id="UP000318681">
    <property type="component" value="Unassembled WGS sequence"/>
</dbReference>
<dbReference type="RefSeq" id="WP_145152861.1">
    <property type="nucleotide sequence ID" value="NZ_VNIM01000056.1"/>
</dbReference>
<gene>
    <name evidence="1" type="ORF">FOY91_13505</name>
</gene>
<dbReference type="AlphaFoldDB" id="A0A558R0F0"/>
<comment type="caution">
    <text evidence="1">The sequence shown here is derived from an EMBL/GenBank/DDBJ whole genome shotgun (WGS) entry which is preliminary data.</text>
</comment>
<dbReference type="Pfam" id="PF20333">
    <property type="entry name" value="DUF6628"/>
    <property type="match status" value="1"/>
</dbReference>